<dbReference type="KEGG" id="fuv:JR347_04020"/>
<dbReference type="PROSITE" id="PS50293">
    <property type="entry name" value="TPR_REGION"/>
    <property type="match status" value="1"/>
</dbReference>
<evidence type="ECO:0000256" key="2">
    <source>
        <dbReference type="SAM" id="Phobius"/>
    </source>
</evidence>
<dbReference type="Gene3D" id="1.25.40.10">
    <property type="entry name" value="Tetratricopeptide repeat domain"/>
    <property type="match status" value="2"/>
</dbReference>
<dbReference type="EMBL" id="CP070608">
    <property type="protein sequence ID" value="QSE98255.1"/>
    <property type="molecule type" value="Genomic_DNA"/>
</dbReference>
<feature type="repeat" description="TPR" evidence="1">
    <location>
        <begin position="82"/>
        <end position="115"/>
    </location>
</feature>
<accession>A0A974WL80</accession>
<dbReference type="InterPro" id="IPR036457">
    <property type="entry name" value="PPM-type-like_dom_sf"/>
</dbReference>
<keyword evidence="2" id="KW-0472">Membrane</keyword>
<dbReference type="Pfam" id="PF13424">
    <property type="entry name" value="TPR_12"/>
    <property type="match status" value="2"/>
</dbReference>
<evidence type="ECO:0000313" key="5">
    <source>
        <dbReference type="Proteomes" id="UP000662783"/>
    </source>
</evidence>
<reference evidence="4" key="1">
    <citation type="submission" date="2021-02" db="EMBL/GenBank/DDBJ databases">
        <title>Fulvivirga sp. S481 isolated from sea water.</title>
        <authorList>
            <person name="Bae S.S."/>
            <person name="Baek K."/>
        </authorList>
    </citation>
    <scope>NUCLEOTIDE SEQUENCE</scope>
    <source>
        <strain evidence="4">S481</strain>
    </source>
</reference>
<dbReference type="Pfam" id="PF13374">
    <property type="entry name" value="TPR_10"/>
    <property type="match status" value="1"/>
</dbReference>
<feature type="repeat" description="TPR" evidence="1">
    <location>
        <begin position="122"/>
        <end position="155"/>
    </location>
</feature>
<protein>
    <submittedName>
        <fullName evidence="4">Tetratricopeptide repeat protein</fullName>
    </submittedName>
</protein>
<evidence type="ECO:0000256" key="1">
    <source>
        <dbReference type="PROSITE-ProRule" id="PRU00339"/>
    </source>
</evidence>
<feature type="transmembrane region" description="Helical" evidence="2">
    <location>
        <begin position="360"/>
        <end position="379"/>
    </location>
</feature>
<evidence type="ECO:0000259" key="3">
    <source>
        <dbReference type="SMART" id="SM00331"/>
    </source>
</evidence>
<name>A0A974WL80_9BACT</name>
<organism evidence="4 5">
    <name type="scientific">Fulvivirga lutea</name>
    <dbReference type="NCBI Taxonomy" id="2810512"/>
    <lineage>
        <taxon>Bacteria</taxon>
        <taxon>Pseudomonadati</taxon>
        <taxon>Bacteroidota</taxon>
        <taxon>Cytophagia</taxon>
        <taxon>Cytophagales</taxon>
        <taxon>Fulvivirgaceae</taxon>
        <taxon>Fulvivirga</taxon>
    </lineage>
</organism>
<dbReference type="Proteomes" id="UP000662783">
    <property type="component" value="Chromosome"/>
</dbReference>
<dbReference type="PROSITE" id="PS50005">
    <property type="entry name" value="TPR"/>
    <property type="match status" value="5"/>
</dbReference>
<dbReference type="PANTHER" id="PTHR10098">
    <property type="entry name" value="RAPSYN-RELATED"/>
    <property type="match status" value="1"/>
</dbReference>
<dbReference type="InterPro" id="IPR019734">
    <property type="entry name" value="TPR_rpt"/>
</dbReference>
<keyword evidence="2" id="KW-0812">Transmembrane</keyword>
<proteinExistence type="predicted"/>
<keyword evidence="5" id="KW-1185">Reference proteome</keyword>
<keyword evidence="1" id="KW-0802">TPR repeat</keyword>
<dbReference type="AlphaFoldDB" id="A0A974WL80"/>
<feature type="domain" description="PPM-type phosphatase" evidence="3">
    <location>
        <begin position="431"/>
        <end position="655"/>
    </location>
</feature>
<dbReference type="Gene3D" id="3.60.40.10">
    <property type="entry name" value="PPM-type phosphatase domain"/>
    <property type="match status" value="1"/>
</dbReference>
<feature type="repeat" description="TPR" evidence="1">
    <location>
        <begin position="162"/>
        <end position="195"/>
    </location>
</feature>
<dbReference type="InterPro" id="IPR011990">
    <property type="entry name" value="TPR-like_helical_dom_sf"/>
</dbReference>
<keyword evidence="2" id="KW-1133">Transmembrane helix</keyword>
<dbReference type="SMART" id="SM00028">
    <property type="entry name" value="TPR"/>
    <property type="match status" value="6"/>
</dbReference>
<dbReference type="InterPro" id="IPR001932">
    <property type="entry name" value="PPM-type_phosphatase-like_dom"/>
</dbReference>
<feature type="repeat" description="TPR" evidence="1">
    <location>
        <begin position="282"/>
        <end position="315"/>
    </location>
</feature>
<evidence type="ECO:0000313" key="4">
    <source>
        <dbReference type="EMBL" id="QSE98255.1"/>
    </source>
</evidence>
<dbReference type="SMART" id="SM00331">
    <property type="entry name" value="PP2C_SIG"/>
    <property type="match status" value="1"/>
</dbReference>
<feature type="repeat" description="TPR" evidence="1">
    <location>
        <begin position="242"/>
        <end position="275"/>
    </location>
</feature>
<dbReference type="RefSeq" id="WP_205722770.1">
    <property type="nucleotide sequence ID" value="NZ_CP070608.1"/>
</dbReference>
<sequence length="655" mass="75056">MKYSFIFLTFLLIPVLGHGQSKQTTLDSIEAVFTTTKDDSIRAEAYYQYAKAVQGEDINAAIEYSSKSAELGLEIGASRIAAGAYNFLGIVYFGLGDYEKTLNYFYDVLNIYEQIQDSVQIAKIYNNVGLILIDLGRVEESIEYYEKSLKIKRNRGDKLGVANTLSNLGLVQSDLGNYDIAHDYFMQSLRVDQNLGQTIGTFKDLSNLADNYLNRNMYDSAEYYYSRAMSMMDDIDEQYNKSELVRRIGRLNFLNGEYERALEKYQMALGMAEEINAKTLLGKNYLGLSEVYKQLGDFKMALEYYEKYTAINEQQFSEEQAQKLAQIENNYQIKQRENKIQLLNKESEIKDLKLSNTQMVIYWLAGIVLLISVIIILQIRKNNYKTKANNLLRVQNEEIVEKNRNIMDSILCAKNIQQAILPEDEKLNSVFKEAFVMARARDVVSGDFYWFAEKGDKVLIAAVDCTGHGVPAAFLNVMGNSLLNQIVYEANVLNPGEVLTELNKRVLRSLKSNKLYTQVDDGMDIGICMMDRNTKKLTFAGAKRPMYFFHGSELNVVKGDHYPVGGVLFEAERHYQEHELALQPNDLVYLFTDGLVDQFGGSENKKFMYFRFKKLLKDVCEKPLNEQKRIIESELVKWQGENEQTDDMLLIGVRV</sequence>
<dbReference type="SUPFAM" id="SSF48452">
    <property type="entry name" value="TPR-like"/>
    <property type="match status" value="2"/>
</dbReference>
<gene>
    <name evidence="4" type="ORF">JR347_04020</name>
</gene>
<dbReference type="Pfam" id="PF07228">
    <property type="entry name" value="SpoIIE"/>
    <property type="match status" value="1"/>
</dbReference>